<feature type="transmembrane region" description="Helical" evidence="1">
    <location>
        <begin position="100"/>
        <end position="120"/>
    </location>
</feature>
<dbReference type="EMBL" id="HBUF01154426">
    <property type="protein sequence ID" value="CAG6648843.1"/>
    <property type="molecule type" value="Transcribed_RNA"/>
</dbReference>
<keyword evidence="1" id="KW-0472">Membrane</keyword>
<feature type="transmembrane region" description="Helical" evidence="1">
    <location>
        <begin position="6"/>
        <end position="23"/>
    </location>
</feature>
<accession>A0A8D8W8N1</accession>
<name>A0A8D8W8N1_9HEMI</name>
<dbReference type="EMBL" id="HBUF01154427">
    <property type="protein sequence ID" value="CAG6648844.1"/>
    <property type="molecule type" value="Transcribed_RNA"/>
</dbReference>
<sequence length="121" mass="14387">MCFLYVFWRHLCISSCFFVPILSRKLAHLSTIYLLVFILSFFSMLQFFFPYPLSIISSTDPLYNFIDTSFLTEMQYDSSPFFRGMTAPSDVIFVSCQTEWRLFVFYLISFSLLLFELFLFA</sequence>
<reference evidence="2" key="1">
    <citation type="submission" date="2021-05" db="EMBL/GenBank/DDBJ databases">
        <authorList>
            <person name="Alioto T."/>
            <person name="Alioto T."/>
            <person name="Gomez Garrido J."/>
        </authorList>
    </citation>
    <scope>NUCLEOTIDE SEQUENCE</scope>
</reference>
<keyword evidence="1" id="KW-1133">Transmembrane helix</keyword>
<organism evidence="2">
    <name type="scientific">Cacopsylla melanoneura</name>
    <dbReference type="NCBI Taxonomy" id="428564"/>
    <lineage>
        <taxon>Eukaryota</taxon>
        <taxon>Metazoa</taxon>
        <taxon>Ecdysozoa</taxon>
        <taxon>Arthropoda</taxon>
        <taxon>Hexapoda</taxon>
        <taxon>Insecta</taxon>
        <taxon>Pterygota</taxon>
        <taxon>Neoptera</taxon>
        <taxon>Paraneoptera</taxon>
        <taxon>Hemiptera</taxon>
        <taxon>Sternorrhyncha</taxon>
        <taxon>Psylloidea</taxon>
        <taxon>Psyllidae</taxon>
        <taxon>Psyllinae</taxon>
        <taxon>Cacopsylla</taxon>
    </lineage>
</organism>
<protein>
    <submittedName>
        <fullName evidence="2">Uncharacterized protein</fullName>
    </submittedName>
</protein>
<feature type="transmembrane region" description="Helical" evidence="1">
    <location>
        <begin position="30"/>
        <end position="49"/>
    </location>
</feature>
<keyword evidence="1" id="KW-0812">Transmembrane</keyword>
<proteinExistence type="predicted"/>
<dbReference type="AlphaFoldDB" id="A0A8D8W8N1"/>
<evidence type="ECO:0000313" key="2">
    <source>
        <dbReference type="EMBL" id="CAG6648844.1"/>
    </source>
</evidence>
<evidence type="ECO:0000256" key="1">
    <source>
        <dbReference type="SAM" id="Phobius"/>
    </source>
</evidence>